<dbReference type="PANTHER" id="PTHR19288">
    <property type="entry name" value="4-NITROPHENYLPHOSPHATASE-RELATED"/>
    <property type="match status" value="1"/>
</dbReference>
<name>A0A1L7ACN5_9PROT</name>
<accession>A0A1L7ACN5</accession>
<evidence type="ECO:0000313" key="4">
    <source>
        <dbReference type="Proteomes" id="UP001258945"/>
    </source>
</evidence>
<dbReference type="GO" id="GO:0016791">
    <property type="term" value="F:phosphatase activity"/>
    <property type="evidence" value="ECO:0007669"/>
    <property type="project" value="TreeGrafter"/>
</dbReference>
<dbReference type="Proteomes" id="UP000185494">
    <property type="component" value="Chromosome 1"/>
</dbReference>
<evidence type="ECO:0000313" key="3">
    <source>
        <dbReference type="Proteomes" id="UP000185494"/>
    </source>
</evidence>
<sequence>MKVFEGITPLAERYDGFVVDLWGVVHDGVQAYPGVTDALAQLQAAGKRVVFLSNAPRRSWVVEDLLARLGVPRSLYVDAVTSGEVAWEMLRDRTDPWFARLGRRAYHLGPATDLSVIETLDLTLADRPEGADFLLNTGPDPQLGPHALEPYDAVLQACAGKRLPMVCVNPDREVVVGGRTLLCAGAFADRYRLLGVTDIFEVGKPDPTVYGPVLRRLAVPKEKVLAVGDGPRTDLAGAKAAGLDCVWVLNGLSAALAPDQLDTIAAAEKVSPLAALRAFRP</sequence>
<dbReference type="Gene3D" id="3.40.50.1000">
    <property type="entry name" value="HAD superfamily/HAD-like"/>
    <property type="match status" value="2"/>
</dbReference>
<dbReference type="SUPFAM" id="SSF56784">
    <property type="entry name" value="HAD-like"/>
    <property type="match status" value="1"/>
</dbReference>
<keyword evidence="1" id="KW-0378">Hydrolase</keyword>
<dbReference type="STRING" id="257708.RGI145_04930"/>
<dbReference type="PANTHER" id="PTHR19288:SF90">
    <property type="entry name" value="OS08G0542600 PROTEIN"/>
    <property type="match status" value="1"/>
</dbReference>
<dbReference type="AlphaFoldDB" id="A0A1L7ACN5"/>
<dbReference type="InterPro" id="IPR006357">
    <property type="entry name" value="HAD-SF_hydro_IIA"/>
</dbReference>
<dbReference type="InterPro" id="IPR006356">
    <property type="entry name" value="HAD-SF_hydro_IIA_hyp3"/>
</dbReference>
<dbReference type="EMBL" id="JAVVDO010000011">
    <property type="protein sequence ID" value="MDT8331217.1"/>
    <property type="molecule type" value="Genomic_DNA"/>
</dbReference>
<gene>
    <name evidence="1" type="ORF">RGI145_04930</name>
    <name evidence="2" type="ORF">RQ831_09125</name>
</gene>
<dbReference type="Pfam" id="PF13344">
    <property type="entry name" value="Hydrolase_6"/>
    <property type="match status" value="1"/>
</dbReference>
<dbReference type="Proteomes" id="UP001258945">
    <property type="component" value="Unassembled WGS sequence"/>
</dbReference>
<dbReference type="RefSeq" id="WP_075797490.1">
    <property type="nucleotide sequence ID" value="NZ_CP015583.1"/>
</dbReference>
<dbReference type="InterPro" id="IPR036412">
    <property type="entry name" value="HAD-like_sf"/>
</dbReference>
<dbReference type="NCBIfam" id="TIGR01459">
    <property type="entry name" value="HAD-SF-IIA-hyp4"/>
    <property type="match status" value="1"/>
</dbReference>
<dbReference type="eggNOG" id="COG0647">
    <property type="taxonomic scope" value="Bacteria"/>
</dbReference>
<reference evidence="2" key="3">
    <citation type="submission" date="2023-09" db="EMBL/GenBank/DDBJ databases">
        <authorList>
            <person name="Schober I."/>
            <person name="Bunk B."/>
        </authorList>
    </citation>
    <scope>NUCLEOTIDE SEQUENCE</scope>
    <source>
        <strain evidence="2">DSM 103800</strain>
    </source>
</reference>
<dbReference type="InterPro" id="IPR023214">
    <property type="entry name" value="HAD_sf"/>
</dbReference>
<proteinExistence type="predicted"/>
<keyword evidence="4" id="KW-1185">Reference proteome</keyword>
<reference evidence="1 3" key="1">
    <citation type="submission" date="2016-05" db="EMBL/GenBank/DDBJ databases">
        <title>Complete Genome and Methylome Analysis of Psychrotrophic Bacterial Isolates from Antarctic Lake Untersee.</title>
        <authorList>
            <person name="Fomenkov A."/>
            <person name="Akimov V.N."/>
            <person name="Vasilyeva L.V."/>
            <person name="Andersen D."/>
            <person name="Vincze T."/>
            <person name="Roberts R.J."/>
        </authorList>
    </citation>
    <scope>NUCLEOTIDE SEQUENCE [LARGE SCALE GENOMIC DNA]</scope>
    <source>
        <strain evidence="1 3">U14-5</strain>
    </source>
</reference>
<dbReference type="GO" id="GO:0005737">
    <property type="term" value="C:cytoplasm"/>
    <property type="evidence" value="ECO:0007669"/>
    <property type="project" value="TreeGrafter"/>
</dbReference>
<organism evidence="1 3">
    <name type="scientific">Roseomonas gilardii</name>
    <dbReference type="NCBI Taxonomy" id="257708"/>
    <lineage>
        <taxon>Bacteria</taxon>
        <taxon>Pseudomonadati</taxon>
        <taxon>Pseudomonadota</taxon>
        <taxon>Alphaproteobacteria</taxon>
        <taxon>Acetobacterales</taxon>
        <taxon>Roseomonadaceae</taxon>
        <taxon>Roseomonas</taxon>
    </lineage>
</organism>
<dbReference type="KEGG" id="rgi:RGI145_04930"/>
<evidence type="ECO:0000313" key="1">
    <source>
        <dbReference type="EMBL" id="APT56546.1"/>
    </source>
</evidence>
<reference evidence="2 4" key="2">
    <citation type="journal article" date="2019" name="Microb. Pathog.">
        <title>Comparison of VITEK 2, MALDI-TOF MS, 16S rRNA gene sequencing, and whole-genome sequencing for identification of Roseomonas mucosa.</title>
        <authorList>
            <person name="Rudolph W.W."/>
            <person name="Gunzer F."/>
            <person name="Trauth M."/>
            <person name="Bunk B."/>
            <person name="Bigge R."/>
            <person name="Schrottner P."/>
        </authorList>
    </citation>
    <scope>NUCLEOTIDE SEQUENCE [LARGE SCALE GENOMIC DNA]</scope>
    <source>
        <strain evidence="2 4">DSM 103800</strain>
    </source>
</reference>
<protein>
    <submittedName>
        <fullName evidence="1">HAD family hydrolase</fullName>
    </submittedName>
    <submittedName>
        <fullName evidence="2">TIGR01459 family HAD-type hydrolase</fullName>
    </submittedName>
</protein>
<evidence type="ECO:0000313" key="2">
    <source>
        <dbReference type="EMBL" id="MDT8331217.1"/>
    </source>
</evidence>
<dbReference type="EMBL" id="CP015583">
    <property type="protein sequence ID" value="APT56546.1"/>
    <property type="molecule type" value="Genomic_DNA"/>
</dbReference>
<dbReference type="Pfam" id="PF13242">
    <property type="entry name" value="Hydrolase_like"/>
    <property type="match status" value="1"/>
</dbReference>